<dbReference type="SMART" id="SM00666">
    <property type="entry name" value="PB1"/>
    <property type="match status" value="1"/>
</dbReference>
<keyword evidence="2 4" id="KW-0863">Zinc-finger</keyword>
<dbReference type="PANTHER" id="PTHR31973:SF166">
    <property type="entry name" value="OS10G0104700 PROTEIN"/>
    <property type="match status" value="1"/>
</dbReference>
<evidence type="ECO:0000313" key="7">
    <source>
        <dbReference type="EMBL" id="KAJ6844993.1"/>
    </source>
</evidence>
<evidence type="ECO:0000259" key="6">
    <source>
        <dbReference type="PROSITE" id="PS50966"/>
    </source>
</evidence>
<comment type="caution">
    <text evidence="7">The sequence shown here is derived from an EMBL/GenBank/DDBJ whole genome shotgun (WGS) entry which is preliminary data.</text>
</comment>
<dbReference type="Gene3D" id="3.10.20.90">
    <property type="entry name" value="Phosphatidylinositol 3-kinase Catalytic Subunit, Chain A, domain 1"/>
    <property type="match status" value="1"/>
</dbReference>
<feature type="region of interest" description="Disordered" evidence="5">
    <location>
        <begin position="148"/>
        <end position="192"/>
    </location>
</feature>
<dbReference type="SUPFAM" id="SSF54277">
    <property type="entry name" value="CAD &amp; PB1 domains"/>
    <property type="match status" value="1"/>
</dbReference>
<dbReference type="GO" id="GO:0008270">
    <property type="term" value="F:zinc ion binding"/>
    <property type="evidence" value="ECO:0007669"/>
    <property type="project" value="UniProtKB-KW"/>
</dbReference>
<evidence type="ECO:0000256" key="4">
    <source>
        <dbReference type="PROSITE-ProRule" id="PRU00325"/>
    </source>
</evidence>
<dbReference type="Proteomes" id="UP001140949">
    <property type="component" value="Unassembled WGS sequence"/>
</dbReference>
<evidence type="ECO:0000256" key="5">
    <source>
        <dbReference type="SAM" id="MobiDB-lite"/>
    </source>
</evidence>
<dbReference type="Pfam" id="PF00564">
    <property type="entry name" value="PB1"/>
    <property type="match status" value="1"/>
</dbReference>
<evidence type="ECO:0000256" key="1">
    <source>
        <dbReference type="ARBA" id="ARBA00022723"/>
    </source>
</evidence>
<sequence>MATGTIVAICQFGGEFVTKDDGTMLYTDGEAHAVTISHDMLYDDLKSEIASMFNMDSSTMCIKYFLPINKRTLITVSSDKDLERMIDFHVDSLTIDIYVSNKTENRTTRSIAADSGTSIVDTAAADHSCRSKRPNTTNRMTTRSLKARTSIADSSPPTTIGKRGTTSVVDSSTRKNATSKTSENVKQNRSRAAEKTVIRVVLDDSVAPVAITPTIDNNTQERMILDNIDEANEANLQVGISLDTADDIGSQLTTNHFDTCITDVGQEFENVRAFRDELCKYAFAKGFSFKYIKNEKLRVTVKCISEDCPWRLHASRSTRKQKFIVKKINNVHTCGAQSSEDTHRRARKLWLAGTVRKQVFDNPDCRPRDIARNVYEEFGVHLSYSQAWTAKEIAQKEIHMLQEEACNQLPWLCEQIMGANPGSVATLATSVDAKFRRCFISFYASLHGFENGCRPLIFLDKICLTVNNFWKLLVAASVDGENEIFPVAFAIVEEETPDSWHWFLLQLKYAITSQRVTIVSSRQKGLDECVPQVFEDCYHGYSLLHLIEDFKAVLKKGPWSDQQKGSMVDSLKGAALAYLVEDFNSYIEKINDISKDVGKWVMSTKPDSWSNALFRGGRYDHFSSDIINSLSDWITIKDESSAVEIMNALLVKMMDMIDSRQQASSTWEDTLTPSMEKRLQKEMTRARSLNVICSTETVFEVRCSTVNVVDIGNWECTCKRWQISGLPCMHAIAVFDRIGRSVYDYCSKYLTRESYAVTYSTPIRPIPDFNLMKFIIPSSSYPPPSNRPPERPRRKRINPYKTSTRPLRCSRCRVVGHNKATCDVHL</sequence>
<dbReference type="InterPro" id="IPR004332">
    <property type="entry name" value="Transposase_MuDR"/>
</dbReference>
<keyword evidence="1" id="KW-0479">Metal-binding</keyword>
<accession>A0AAX6HWA2</accession>
<dbReference type="PANTHER" id="PTHR31973">
    <property type="entry name" value="POLYPROTEIN, PUTATIVE-RELATED"/>
    <property type="match status" value="1"/>
</dbReference>
<evidence type="ECO:0000256" key="2">
    <source>
        <dbReference type="ARBA" id="ARBA00022771"/>
    </source>
</evidence>
<dbReference type="SMART" id="SM00575">
    <property type="entry name" value="ZnF_PMZ"/>
    <property type="match status" value="1"/>
</dbReference>
<evidence type="ECO:0000256" key="3">
    <source>
        <dbReference type="ARBA" id="ARBA00022833"/>
    </source>
</evidence>
<reference evidence="7" key="2">
    <citation type="submission" date="2023-04" db="EMBL/GenBank/DDBJ databases">
        <authorList>
            <person name="Bruccoleri R.E."/>
            <person name="Oakeley E.J."/>
            <person name="Faust A.-M."/>
            <person name="Dessus-Babus S."/>
            <person name="Altorfer M."/>
            <person name="Burckhardt D."/>
            <person name="Oertli M."/>
            <person name="Naumann U."/>
            <person name="Petersen F."/>
            <person name="Wong J."/>
        </authorList>
    </citation>
    <scope>NUCLEOTIDE SEQUENCE</scope>
    <source>
        <strain evidence="7">GSM-AAB239-AS_SAM_17_03QT</strain>
        <tissue evidence="7">Leaf</tissue>
    </source>
</reference>
<feature type="compositionally biased region" description="Polar residues" evidence="5">
    <location>
        <begin position="151"/>
        <end position="187"/>
    </location>
</feature>
<dbReference type="InterPro" id="IPR018289">
    <property type="entry name" value="MULE_transposase_dom"/>
</dbReference>
<feature type="domain" description="SWIM-type" evidence="6">
    <location>
        <begin position="699"/>
        <end position="739"/>
    </location>
</feature>
<reference evidence="7" key="1">
    <citation type="journal article" date="2023" name="GigaByte">
        <title>Genome assembly of the bearded iris, Iris pallida Lam.</title>
        <authorList>
            <person name="Bruccoleri R.E."/>
            <person name="Oakeley E.J."/>
            <person name="Faust A.M.E."/>
            <person name="Altorfer M."/>
            <person name="Dessus-Babus S."/>
            <person name="Burckhardt D."/>
            <person name="Oertli M."/>
            <person name="Naumann U."/>
            <person name="Petersen F."/>
            <person name="Wong J."/>
        </authorList>
    </citation>
    <scope>NUCLEOTIDE SEQUENCE</scope>
    <source>
        <strain evidence="7">GSM-AAB239-AS_SAM_17_03QT</strain>
    </source>
</reference>
<feature type="region of interest" description="Disordered" evidence="5">
    <location>
        <begin position="780"/>
        <end position="799"/>
    </location>
</feature>
<gene>
    <name evidence="7" type="ORF">M6B38_288155</name>
</gene>
<dbReference type="EMBL" id="JANAVB010006398">
    <property type="protein sequence ID" value="KAJ6844993.1"/>
    <property type="molecule type" value="Genomic_DNA"/>
</dbReference>
<keyword evidence="8" id="KW-1185">Reference proteome</keyword>
<dbReference type="InterPro" id="IPR007527">
    <property type="entry name" value="Znf_SWIM"/>
</dbReference>
<dbReference type="InterPro" id="IPR006564">
    <property type="entry name" value="Znf_PMZ"/>
</dbReference>
<dbReference type="InterPro" id="IPR000270">
    <property type="entry name" value="PB1_dom"/>
</dbReference>
<dbReference type="Pfam" id="PF03108">
    <property type="entry name" value="DBD_Tnp_Mut"/>
    <property type="match status" value="1"/>
</dbReference>
<dbReference type="PROSITE" id="PS50966">
    <property type="entry name" value="ZF_SWIM"/>
    <property type="match status" value="1"/>
</dbReference>
<name>A0AAX6HWA2_IRIPA</name>
<evidence type="ECO:0000313" key="8">
    <source>
        <dbReference type="Proteomes" id="UP001140949"/>
    </source>
</evidence>
<keyword evidence="3" id="KW-0862">Zinc</keyword>
<dbReference type="Pfam" id="PF10551">
    <property type="entry name" value="MULE"/>
    <property type="match status" value="1"/>
</dbReference>
<organism evidence="7 8">
    <name type="scientific">Iris pallida</name>
    <name type="common">Sweet iris</name>
    <dbReference type="NCBI Taxonomy" id="29817"/>
    <lineage>
        <taxon>Eukaryota</taxon>
        <taxon>Viridiplantae</taxon>
        <taxon>Streptophyta</taxon>
        <taxon>Embryophyta</taxon>
        <taxon>Tracheophyta</taxon>
        <taxon>Spermatophyta</taxon>
        <taxon>Magnoliopsida</taxon>
        <taxon>Liliopsida</taxon>
        <taxon>Asparagales</taxon>
        <taxon>Iridaceae</taxon>
        <taxon>Iridoideae</taxon>
        <taxon>Irideae</taxon>
        <taxon>Iris</taxon>
    </lineage>
</organism>
<dbReference type="Pfam" id="PF04434">
    <property type="entry name" value="SWIM"/>
    <property type="match status" value="1"/>
</dbReference>
<protein>
    <recommendedName>
        <fullName evidence="6">SWIM-type domain-containing protein</fullName>
    </recommendedName>
</protein>
<dbReference type="AlphaFoldDB" id="A0AAX6HWA2"/>
<proteinExistence type="predicted"/>